<feature type="region of interest" description="Disordered" evidence="5">
    <location>
        <begin position="506"/>
        <end position="525"/>
    </location>
</feature>
<evidence type="ECO:0000259" key="6">
    <source>
        <dbReference type="Pfam" id="PF04824"/>
    </source>
</evidence>
<dbReference type="InterPro" id="IPR006909">
    <property type="entry name" value="Rad21/Rec8_C_eu"/>
</dbReference>
<feature type="domain" description="Rad21/Rec8-like protein N-terminal" evidence="7">
    <location>
        <begin position="1"/>
        <end position="91"/>
    </location>
</feature>
<dbReference type="Proteomes" id="UP000195570">
    <property type="component" value="Unassembled WGS sequence"/>
</dbReference>
<dbReference type="AlphaFoldDB" id="A0A1G4HYX4"/>
<feature type="domain" description="Rad21/Rec8-like protein C-terminal eukaryotic" evidence="6">
    <location>
        <begin position="530"/>
        <end position="565"/>
    </location>
</feature>
<comment type="subcellular location">
    <subcellularLocation>
        <location evidence="1">Nucleus</location>
    </subcellularLocation>
</comment>
<sequence>MFYSTYVLTKDGPLAKIWLAAHWERRITRSDVRLMDLRKCVVDIVQPVVPIALRTSGELLVGVVRIYAVKVHGLKKDAENAILLIRVASPQANAGHFKKAAPGTGTAALLNGDAEAATFNWGGRRVGRTQGVVGIRAAGINGSHEEALEARFDEIADLLQGPVCALGGVNDHVRNGIDSTTMTGSVWYTWNSGSQGTEDLNGTQQDYDGFEMVRADIQAFGDNVSETSSRKSSLPSIERGRSSALTAAGGALGDFMPLPQPAYDLDIGAPLPDDGDAAILPDFMPPALGVDEAADPFLSAYGADNELNAALTQQQNSSRRHRAAGATTTKMLDKENTTVSGEAVRRWMENRNDIVEAAPRRGPLDQQEIQDRRVLAQDFNKGELWAAVDGSPLARVAGPALTASYIDAVKPLVEKQMEEEAAEREARQQREKNAHVVDENPDEFIIAGDSGDMFMDENFMQSGRKRDREEMEGNDNGESNVGGGASRRQSEAVALATLKHIRNLLSKSQGKGKGKAASGKKSKALPREHCTLHELCEGMARREAARTFVSVLTLASKQLVWAKQAPNDVELGLTNAASEVQLTV</sequence>
<keyword evidence="4" id="KW-0175">Coiled coil</keyword>
<dbReference type="InterPro" id="IPR006910">
    <property type="entry name" value="Rad21_Rec8_N"/>
</dbReference>
<organism evidence="8 9">
    <name type="scientific">Trypanosoma equiperdum</name>
    <dbReference type="NCBI Taxonomy" id="5694"/>
    <lineage>
        <taxon>Eukaryota</taxon>
        <taxon>Discoba</taxon>
        <taxon>Euglenozoa</taxon>
        <taxon>Kinetoplastea</taxon>
        <taxon>Metakinetoplastina</taxon>
        <taxon>Trypanosomatida</taxon>
        <taxon>Trypanosomatidae</taxon>
        <taxon>Trypanosoma</taxon>
    </lineage>
</organism>
<evidence type="ECO:0000256" key="4">
    <source>
        <dbReference type="SAM" id="Coils"/>
    </source>
</evidence>
<comment type="similarity">
    <text evidence="2">Belongs to the rad21 family.</text>
</comment>
<dbReference type="GO" id="GO:0005634">
    <property type="term" value="C:nucleus"/>
    <property type="evidence" value="ECO:0007669"/>
    <property type="project" value="UniProtKB-SubCell"/>
</dbReference>
<gene>
    <name evidence="8" type="ORF">TEOVI_000527700</name>
</gene>
<proteinExistence type="inferred from homology"/>
<dbReference type="GeneID" id="92379217"/>
<dbReference type="InterPro" id="IPR036390">
    <property type="entry name" value="WH_DNA-bd_sf"/>
</dbReference>
<feature type="coiled-coil region" evidence="4">
    <location>
        <begin position="412"/>
        <end position="439"/>
    </location>
</feature>
<dbReference type="GO" id="GO:1990414">
    <property type="term" value="P:replication-born double-strand break repair via sister chromatid exchange"/>
    <property type="evidence" value="ECO:0007669"/>
    <property type="project" value="TreeGrafter"/>
</dbReference>
<dbReference type="Pfam" id="PF04824">
    <property type="entry name" value="Rad21_Rec8"/>
    <property type="match status" value="1"/>
</dbReference>
<feature type="compositionally biased region" description="Basic residues" evidence="5">
    <location>
        <begin position="510"/>
        <end position="524"/>
    </location>
</feature>
<comment type="caution">
    <text evidence="8">The sequence shown here is derived from an EMBL/GenBank/DDBJ whole genome shotgun (WGS) entry which is preliminary data.</text>
</comment>
<dbReference type="GO" id="GO:0008278">
    <property type="term" value="C:cohesin complex"/>
    <property type="evidence" value="ECO:0007669"/>
    <property type="project" value="InterPro"/>
</dbReference>
<dbReference type="VEuPathDB" id="TriTrypDB:TEOVI_000527700"/>
<dbReference type="RefSeq" id="XP_067076264.1">
    <property type="nucleotide sequence ID" value="XM_067220163.1"/>
</dbReference>
<evidence type="ECO:0000313" key="8">
    <source>
        <dbReference type="EMBL" id="SCU64515.1"/>
    </source>
</evidence>
<evidence type="ECO:0000313" key="9">
    <source>
        <dbReference type="Proteomes" id="UP000195570"/>
    </source>
</evidence>
<reference evidence="8" key="1">
    <citation type="submission" date="2016-09" db="EMBL/GenBank/DDBJ databases">
        <authorList>
            <person name="Hebert L."/>
            <person name="Moumen B."/>
        </authorList>
    </citation>
    <scope>NUCLEOTIDE SEQUENCE [LARGE SCALE GENOMIC DNA]</scope>
    <source>
        <strain evidence="8">OVI</strain>
    </source>
</reference>
<evidence type="ECO:0000256" key="2">
    <source>
        <dbReference type="ARBA" id="ARBA00009870"/>
    </source>
</evidence>
<feature type="region of interest" description="Disordered" evidence="5">
    <location>
        <begin position="463"/>
        <end position="489"/>
    </location>
</feature>
<evidence type="ECO:0000259" key="7">
    <source>
        <dbReference type="Pfam" id="PF04825"/>
    </source>
</evidence>
<evidence type="ECO:0000256" key="5">
    <source>
        <dbReference type="SAM" id="MobiDB-lite"/>
    </source>
</evidence>
<name>A0A1G4HYX4_TRYEQ</name>
<protein>
    <submittedName>
        <fullName evidence="8">Double-strand-break repair protein rad21 homolog, putative</fullName>
    </submittedName>
</protein>
<dbReference type="Pfam" id="PF04825">
    <property type="entry name" value="Rad21_Rec8_N"/>
    <property type="match status" value="1"/>
</dbReference>
<accession>A0A1G4HYX4</accession>
<dbReference type="InterPro" id="IPR039781">
    <property type="entry name" value="Rad21/Rec8-like"/>
</dbReference>
<dbReference type="EMBL" id="CZPT02000081">
    <property type="protein sequence ID" value="SCU64515.1"/>
    <property type="molecule type" value="Genomic_DNA"/>
</dbReference>
<keyword evidence="9" id="KW-1185">Reference proteome</keyword>
<dbReference type="GO" id="GO:0003682">
    <property type="term" value="F:chromatin binding"/>
    <property type="evidence" value="ECO:0007669"/>
    <property type="project" value="TreeGrafter"/>
</dbReference>
<evidence type="ECO:0000256" key="3">
    <source>
        <dbReference type="ARBA" id="ARBA00023242"/>
    </source>
</evidence>
<dbReference type="PANTHER" id="PTHR12585">
    <property type="entry name" value="SCC1 / RAD21 FAMILY MEMBER"/>
    <property type="match status" value="1"/>
</dbReference>
<evidence type="ECO:0000256" key="1">
    <source>
        <dbReference type="ARBA" id="ARBA00004123"/>
    </source>
</evidence>
<keyword evidence="3" id="KW-0539">Nucleus</keyword>
<dbReference type="SUPFAM" id="SSF46785">
    <property type="entry name" value="Winged helix' DNA-binding domain"/>
    <property type="match status" value="1"/>
</dbReference>
<dbReference type="GO" id="GO:0007062">
    <property type="term" value="P:sister chromatid cohesion"/>
    <property type="evidence" value="ECO:0007669"/>
    <property type="project" value="InterPro"/>
</dbReference>
<dbReference type="PANTHER" id="PTHR12585:SF69">
    <property type="entry name" value="FI11703P"/>
    <property type="match status" value="1"/>
</dbReference>